<feature type="compositionally biased region" description="Basic and acidic residues" evidence="1">
    <location>
        <begin position="406"/>
        <end position="426"/>
    </location>
</feature>
<feature type="region of interest" description="Disordered" evidence="1">
    <location>
        <begin position="366"/>
        <end position="441"/>
    </location>
</feature>
<evidence type="ECO:0000256" key="1">
    <source>
        <dbReference type="SAM" id="MobiDB-lite"/>
    </source>
</evidence>
<name>A0ABN9PGN8_9DINO</name>
<dbReference type="Proteomes" id="UP001189429">
    <property type="component" value="Unassembled WGS sequence"/>
</dbReference>
<reference evidence="2" key="1">
    <citation type="submission" date="2023-10" db="EMBL/GenBank/DDBJ databases">
        <authorList>
            <person name="Chen Y."/>
            <person name="Shah S."/>
            <person name="Dougan E. K."/>
            <person name="Thang M."/>
            <person name="Chan C."/>
        </authorList>
    </citation>
    <scope>NUCLEOTIDE SEQUENCE [LARGE SCALE GENOMIC DNA]</scope>
</reference>
<feature type="compositionally biased region" description="Low complexity" evidence="1">
    <location>
        <begin position="299"/>
        <end position="317"/>
    </location>
</feature>
<evidence type="ECO:0000313" key="3">
    <source>
        <dbReference type="Proteomes" id="UP001189429"/>
    </source>
</evidence>
<protein>
    <submittedName>
        <fullName evidence="2">Uncharacterized protein</fullName>
    </submittedName>
</protein>
<feature type="compositionally biased region" description="Basic residues" evidence="1">
    <location>
        <begin position="324"/>
        <end position="336"/>
    </location>
</feature>
<evidence type="ECO:0000313" key="2">
    <source>
        <dbReference type="EMBL" id="CAK0792113.1"/>
    </source>
</evidence>
<feature type="region of interest" description="Disordered" evidence="1">
    <location>
        <begin position="241"/>
        <end position="353"/>
    </location>
</feature>
<dbReference type="EMBL" id="CAUYUJ010000714">
    <property type="protein sequence ID" value="CAK0792113.1"/>
    <property type="molecule type" value="Genomic_DNA"/>
</dbReference>
<keyword evidence="3" id="KW-1185">Reference proteome</keyword>
<comment type="caution">
    <text evidence="2">The sequence shown here is derived from an EMBL/GenBank/DDBJ whole genome shotgun (WGS) entry which is preliminary data.</text>
</comment>
<sequence>MHELEACAEVDPLLWRGVDAAVLAVKRDCGTREANAILDEAKAASEVVAEANAILRLVPKEWAGGVSSYELAVLLGAGGLPEVCVAARRGGGGRGASAGIWEVERFKSDRLDHMREAADLIASGAKQGPVRSGGGKGVAAGGGDWEAHAWSEVPLDDFRTIARRLQEQRERCDEQERARGGTMWDSFFSWGLKDSRGADSAPWLGGHLWGGASFWDLLAEPHRLLAGSPPRGAAAVLDQPAPLPAAAPPAESSAQRASSRRPAPARPAPEPQEAERQGRAGGGVAAGPCAEPRSPSHHSGAPPWAPRPAAAGARVRAGPPPRRSSSHRLGHRRRWRPGTGSWRRLCKQPALHRRRRGRRVLVGVLPVPKGAHVRRGGGDPRRGALQGPPRRPAQDGGPGRVWLRRPRGEGDRMAGGRRGDRGERKQGQQQGRLPLGARGGA</sequence>
<feature type="compositionally biased region" description="Basic residues" evidence="1">
    <location>
        <begin position="344"/>
        <end position="353"/>
    </location>
</feature>
<feature type="compositionally biased region" description="Low complexity" evidence="1">
    <location>
        <begin position="248"/>
        <end position="262"/>
    </location>
</feature>
<proteinExistence type="predicted"/>
<accession>A0ABN9PGN8</accession>
<gene>
    <name evidence="2" type="ORF">PCOR1329_LOCUS2814</name>
</gene>
<organism evidence="2 3">
    <name type="scientific">Prorocentrum cordatum</name>
    <dbReference type="NCBI Taxonomy" id="2364126"/>
    <lineage>
        <taxon>Eukaryota</taxon>
        <taxon>Sar</taxon>
        <taxon>Alveolata</taxon>
        <taxon>Dinophyceae</taxon>
        <taxon>Prorocentrales</taxon>
        <taxon>Prorocentraceae</taxon>
        <taxon>Prorocentrum</taxon>
    </lineage>
</organism>